<protein>
    <submittedName>
        <fullName evidence="1">Uncharacterized protein</fullName>
    </submittedName>
</protein>
<evidence type="ECO:0000313" key="1">
    <source>
        <dbReference type="EMBL" id="GBP86523.1"/>
    </source>
</evidence>
<proteinExistence type="predicted"/>
<organism evidence="1 2">
    <name type="scientific">Eumeta variegata</name>
    <name type="common">Bagworm moth</name>
    <name type="synonym">Eumeta japonica</name>
    <dbReference type="NCBI Taxonomy" id="151549"/>
    <lineage>
        <taxon>Eukaryota</taxon>
        <taxon>Metazoa</taxon>
        <taxon>Ecdysozoa</taxon>
        <taxon>Arthropoda</taxon>
        <taxon>Hexapoda</taxon>
        <taxon>Insecta</taxon>
        <taxon>Pterygota</taxon>
        <taxon>Neoptera</taxon>
        <taxon>Endopterygota</taxon>
        <taxon>Lepidoptera</taxon>
        <taxon>Glossata</taxon>
        <taxon>Ditrysia</taxon>
        <taxon>Tineoidea</taxon>
        <taxon>Psychidae</taxon>
        <taxon>Oiketicinae</taxon>
        <taxon>Eumeta</taxon>
    </lineage>
</organism>
<dbReference type="AlphaFoldDB" id="A0A4C1ZHB0"/>
<gene>
    <name evidence="1" type="ORF">EVAR_69043_1</name>
</gene>
<comment type="caution">
    <text evidence="1">The sequence shown here is derived from an EMBL/GenBank/DDBJ whole genome shotgun (WGS) entry which is preliminary data.</text>
</comment>
<accession>A0A4C1ZHB0</accession>
<evidence type="ECO:0000313" key="2">
    <source>
        <dbReference type="Proteomes" id="UP000299102"/>
    </source>
</evidence>
<reference evidence="1 2" key="1">
    <citation type="journal article" date="2019" name="Commun. Biol.">
        <title>The bagworm genome reveals a unique fibroin gene that provides high tensile strength.</title>
        <authorList>
            <person name="Kono N."/>
            <person name="Nakamura H."/>
            <person name="Ohtoshi R."/>
            <person name="Tomita M."/>
            <person name="Numata K."/>
            <person name="Arakawa K."/>
        </authorList>
    </citation>
    <scope>NUCLEOTIDE SEQUENCE [LARGE SCALE GENOMIC DNA]</scope>
</reference>
<dbReference type="Proteomes" id="UP000299102">
    <property type="component" value="Unassembled WGS sequence"/>
</dbReference>
<keyword evidence="2" id="KW-1185">Reference proteome</keyword>
<dbReference type="EMBL" id="BGZK01001801">
    <property type="protein sequence ID" value="GBP86523.1"/>
    <property type="molecule type" value="Genomic_DNA"/>
</dbReference>
<name>A0A4C1ZHB0_EUMVA</name>
<sequence length="123" mass="13866">MSRRVWRPVGRLSFKAAGRHAECGRVTCYGRLPESSRERHREPSRVGSVLLPPPGAVCGSRWSKEFSGWEAAADSQPPLEGAHWDVIPRCRKIASMRPSCTLIRWGVRGLYVELNYARTNVHP</sequence>